<organism evidence="3 4">
    <name type="scientific">Paracoccus simplex</name>
    <dbReference type="NCBI Taxonomy" id="2086346"/>
    <lineage>
        <taxon>Bacteria</taxon>
        <taxon>Pseudomonadati</taxon>
        <taxon>Pseudomonadota</taxon>
        <taxon>Alphaproteobacteria</taxon>
        <taxon>Rhodobacterales</taxon>
        <taxon>Paracoccaceae</taxon>
        <taxon>Paracoccus</taxon>
    </lineage>
</organism>
<dbReference type="GO" id="GO:0003677">
    <property type="term" value="F:DNA binding"/>
    <property type="evidence" value="ECO:0007669"/>
    <property type="project" value="UniProtKB-KW"/>
</dbReference>
<name>A0ABV7S1Q8_9RHOB</name>
<dbReference type="NCBIfam" id="TIGR01439">
    <property type="entry name" value="lp_hng_hel_AbrB"/>
    <property type="match status" value="1"/>
</dbReference>
<evidence type="ECO:0000259" key="2">
    <source>
        <dbReference type="PROSITE" id="PS51740"/>
    </source>
</evidence>
<feature type="domain" description="SpoVT-AbrB" evidence="2">
    <location>
        <begin position="1"/>
        <end position="44"/>
    </location>
</feature>
<dbReference type="InterPro" id="IPR007159">
    <property type="entry name" value="SpoVT-AbrB_dom"/>
</dbReference>
<accession>A0ABV7S1Q8</accession>
<proteinExistence type="predicted"/>
<evidence type="ECO:0000313" key="3">
    <source>
        <dbReference type="EMBL" id="MFC3570316.1"/>
    </source>
</evidence>
<dbReference type="SMART" id="SM00966">
    <property type="entry name" value="SpoVT_AbrB"/>
    <property type="match status" value="1"/>
</dbReference>
<dbReference type="InterPro" id="IPR037914">
    <property type="entry name" value="SpoVT-AbrB_sf"/>
</dbReference>
<evidence type="ECO:0000256" key="1">
    <source>
        <dbReference type="PROSITE-ProRule" id="PRU01076"/>
    </source>
</evidence>
<evidence type="ECO:0000313" key="4">
    <source>
        <dbReference type="Proteomes" id="UP001595596"/>
    </source>
</evidence>
<dbReference type="SUPFAM" id="SSF89447">
    <property type="entry name" value="AbrB/MazE/MraZ-like"/>
    <property type="match status" value="1"/>
</dbReference>
<dbReference type="Proteomes" id="UP001595596">
    <property type="component" value="Unassembled WGS sequence"/>
</dbReference>
<dbReference type="Pfam" id="PF04014">
    <property type="entry name" value="MazE_antitoxin"/>
    <property type="match status" value="1"/>
</dbReference>
<dbReference type="RefSeq" id="WP_289895843.1">
    <property type="nucleotide sequence ID" value="NZ_JBHRXE010000036.1"/>
</dbReference>
<protein>
    <submittedName>
        <fullName evidence="3">AbrB/MazE/SpoVT family DNA-binding domain-containing protein</fullName>
    </submittedName>
</protein>
<sequence>MRITTKGQVTIPQDVRDFAGFQPGTEVEFLIGEDGVVRVIAAGQGPRARDRRLGAALAGLRGSADTGLSTDEIMALTRA</sequence>
<dbReference type="PROSITE" id="PS51740">
    <property type="entry name" value="SPOVT_ABRB"/>
    <property type="match status" value="1"/>
</dbReference>
<gene>
    <name evidence="3" type="ORF">ACFOMP_12705</name>
</gene>
<dbReference type="EMBL" id="JBHRXE010000036">
    <property type="protein sequence ID" value="MFC3570316.1"/>
    <property type="molecule type" value="Genomic_DNA"/>
</dbReference>
<keyword evidence="1 3" id="KW-0238">DNA-binding</keyword>
<keyword evidence="4" id="KW-1185">Reference proteome</keyword>
<reference evidence="4" key="1">
    <citation type="journal article" date="2019" name="Int. J. Syst. Evol. Microbiol.">
        <title>The Global Catalogue of Microorganisms (GCM) 10K type strain sequencing project: providing services to taxonomists for standard genome sequencing and annotation.</title>
        <authorList>
            <consortium name="The Broad Institute Genomics Platform"/>
            <consortium name="The Broad Institute Genome Sequencing Center for Infectious Disease"/>
            <person name="Wu L."/>
            <person name="Ma J."/>
        </authorList>
    </citation>
    <scope>NUCLEOTIDE SEQUENCE [LARGE SCALE GENOMIC DNA]</scope>
    <source>
        <strain evidence="4">VKM B-3226</strain>
    </source>
</reference>
<dbReference type="Gene3D" id="2.10.260.10">
    <property type="match status" value="1"/>
</dbReference>
<comment type="caution">
    <text evidence="3">The sequence shown here is derived from an EMBL/GenBank/DDBJ whole genome shotgun (WGS) entry which is preliminary data.</text>
</comment>